<dbReference type="RefSeq" id="WP_367853633.1">
    <property type="nucleotide sequence ID" value="NZ_JBFOHK010000002.1"/>
</dbReference>
<dbReference type="EMBL" id="JBFOHK010000002">
    <property type="protein sequence ID" value="MEW9571547.1"/>
    <property type="molecule type" value="Genomic_DNA"/>
</dbReference>
<dbReference type="InterPro" id="IPR023214">
    <property type="entry name" value="HAD_sf"/>
</dbReference>
<gene>
    <name evidence="1" type="ORF">ABQJ54_07275</name>
</gene>
<keyword evidence="2" id="KW-1185">Reference proteome</keyword>
<accession>A0ABV3QE39</accession>
<reference evidence="1 2" key="1">
    <citation type="submission" date="2024-06" db="EMBL/GenBank/DDBJ databases">
        <authorList>
            <person name="Woo H."/>
        </authorList>
    </citation>
    <scope>NUCLEOTIDE SEQUENCE [LARGE SCALE GENOMIC DNA]</scope>
    <source>
        <strain evidence="1 2">Si-c</strain>
    </source>
</reference>
<keyword evidence="1" id="KW-0378">Hydrolase</keyword>
<evidence type="ECO:0000313" key="2">
    <source>
        <dbReference type="Proteomes" id="UP001556220"/>
    </source>
</evidence>
<comment type="caution">
    <text evidence="1">The sequence shown here is derived from an EMBL/GenBank/DDBJ whole genome shotgun (WGS) entry which is preliminary data.</text>
</comment>
<organism evidence="1 2">
    <name type="scientific">Rhodanobacter lycopersici</name>
    <dbReference type="NCBI Taxonomy" id="3162487"/>
    <lineage>
        <taxon>Bacteria</taxon>
        <taxon>Pseudomonadati</taxon>
        <taxon>Pseudomonadota</taxon>
        <taxon>Gammaproteobacteria</taxon>
        <taxon>Lysobacterales</taxon>
        <taxon>Rhodanobacteraceae</taxon>
        <taxon>Rhodanobacter</taxon>
    </lineage>
</organism>
<protein>
    <submittedName>
        <fullName evidence="1">HAD family hydrolase</fullName>
        <ecNumber evidence="1">3.1.3.-</ecNumber>
    </submittedName>
</protein>
<dbReference type="SUPFAM" id="SSF56784">
    <property type="entry name" value="HAD-like"/>
    <property type="match status" value="1"/>
</dbReference>
<name>A0ABV3QE39_9GAMM</name>
<dbReference type="Gene3D" id="3.40.50.1000">
    <property type="entry name" value="HAD superfamily/HAD-like"/>
    <property type="match status" value="1"/>
</dbReference>
<evidence type="ECO:0000313" key="1">
    <source>
        <dbReference type="EMBL" id="MEW9571547.1"/>
    </source>
</evidence>
<dbReference type="Gene3D" id="1.10.286.50">
    <property type="match status" value="1"/>
</dbReference>
<sequence>MLIDTVTPEPLVFLLDVDDTLLDNDRFAADLGAELERNFGAPERDRYWAIYAQLRTELGYADYLDTLQRFRDGLDNHPALLSMSGFLLDYPFEQRLFPGALDTVAHLRTLGRPVILSDGDVVFQPRKIRRAGLWQALQGDVLIYLHKQHMLDAMQQRYSAAHYVMVDDKPDILAAMKRQLGARLTTVWVRQGHYAAAAADQHIQPAPDLVIPHIGALQQRKLEDLLPDATTTAVV</sequence>
<dbReference type="GO" id="GO:0016787">
    <property type="term" value="F:hydrolase activity"/>
    <property type="evidence" value="ECO:0007669"/>
    <property type="project" value="UniProtKB-KW"/>
</dbReference>
<dbReference type="Pfam" id="PF00702">
    <property type="entry name" value="Hydrolase"/>
    <property type="match status" value="1"/>
</dbReference>
<dbReference type="Proteomes" id="UP001556220">
    <property type="component" value="Unassembled WGS sequence"/>
</dbReference>
<proteinExistence type="predicted"/>
<dbReference type="SFLD" id="SFLDG01129">
    <property type="entry name" value="C1.5:_HAD__Beta-PGM__Phosphata"/>
    <property type="match status" value="1"/>
</dbReference>
<dbReference type="SFLD" id="SFLDS00003">
    <property type="entry name" value="Haloacid_Dehalogenase"/>
    <property type="match status" value="1"/>
</dbReference>
<dbReference type="EC" id="3.1.3.-" evidence="1"/>
<dbReference type="InterPro" id="IPR036412">
    <property type="entry name" value="HAD-like_sf"/>
</dbReference>